<feature type="chain" id="PRO_5046457763" description="SpaA-like prealbumin fold domain-containing protein" evidence="3">
    <location>
        <begin position="32"/>
        <end position="935"/>
    </location>
</feature>
<evidence type="ECO:0000259" key="4">
    <source>
        <dbReference type="Pfam" id="PF19403"/>
    </source>
</evidence>
<feature type="domain" description="SpaA-like prealbumin fold" evidence="4">
    <location>
        <begin position="553"/>
        <end position="643"/>
    </location>
</feature>
<dbReference type="EMBL" id="WAAO01000001">
    <property type="protein sequence ID" value="KAB1866947.1"/>
    <property type="molecule type" value="Genomic_DNA"/>
</dbReference>
<accession>A0ABQ6VA31</accession>
<keyword evidence="6" id="KW-1185">Reference proteome</keyword>
<feature type="region of interest" description="Disordered" evidence="1">
    <location>
        <begin position="853"/>
        <end position="893"/>
    </location>
</feature>
<feature type="domain" description="SpaA-like prealbumin fold" evidence="4">
    <location>
        <begin position="246"/>
        <end position="343"/>
    </location>
</feature>
<feature type="domain" description="SpaA-like prealbumin fold" evidence="4">
    <location>
        <begin position="752"/>
        <end position="848"/>
    </location>
</feature>
<feature type="transmembrane region" description="Helical" evidence="2">
    <location>
        <begin position="900"/>
        <end position="921"/>
    </location>
</feature>
<evidence type="ECO:0000313" key="6">
    <source>
        <dbReference type="Proteomes" id="UP000478836"/>
    </source>
</evidence>
<name>A0ABQ6VA31_9MICO</name>
<organism evidence="5 6">
    <name type="scientific">Microbacterium algeriense</name>
    <dbReference type="NCBI Taxonomy" id="2615184"/>
    <lineage>
        <taxon>Bacteria</taxon>
        <taxon>Bacillati</taxon>
        <taxon>Actinomycetota</taxon>
        <taxon>Actinomycetes</taxon>
        <taxon>Micrococcales</taxon>
        <taxon>Microbacteriaceae</taxon>
        <taxon>Microbacterium</taxon>
    </lineage>
</organism>
<reference evidence="6" key="1">
    <citation type="submission" date="2019-09" db="EMBL/GenBank/DDBJ databases">
        <title>Whole genome sequencing of Microbacterium maritypicum.</title>
        <authorList>
            <person name="Lenchi N."/>
        </authorList>
    </citation>
    <scope>NUCLEOTIDE SEQUENCE [LARGE SCALE GENOMIC DNA]</scope>
    <source>
        <strain evidence="6">G1</strain>
    </source>
</reference>
<dbReference type="GeneID" id="77475561"/>
<keyword evidence="2" id="KW-1133">Transmembrane helix</keyword>
<dbReference type="RefSeq" id="WP_151458666.1">
    <property type="nucleotide sequence ID" value="NZ_WAAO01000001.1"/>
</dbReference>
<protein>
    <recommendedName>
        <fullName evidence="4">SpaA-like prealbumin fold domain-containing protein</fullName>
    </recommendedName>
</protein>
<feature type="domain" description="SpaA-like prealbumin fold" evidence="4">
    <location>
        <begin position="142"/>
        <end position="238"/>
    </location>
</feature>
<feature type="compositionally biased region" description="Pro residues" evidence="1">
    <location>
        <begin position="859"/>
        <end position="879"/>
    </location>
</feature>
<feature type="domain" description="SpaA-like prealbumin fold" evidence="4">
    <location>
        <begin position="444"/>
        <end position="546"/>
    </location>
</feature>
<evidence type="ECO:0000256" key="1">
    <source>
        <dbReference type="SAM" id="MobiDB-lite"/>
    </source>
</evidence>
<evidence type="ECO:0000256" key="2">
    <source>
        <dbReference type="SAM" id="Phobius"/>
    </source>
</evidence>
<feature type="domain" description="SpaA-like prealbumin fold" evidence="4">
    <location>
        <begin position="351"/>
        <end position="437"/>
    </location>
</feature>
<keyword evidence="3" id="KW-0732">Signal</keyword>
<dbReference type="Proteomes" id="UP000478836">
    <property type="component" value="Unassembled WGS sequence"/>
</dbReference>
<gene>
    <name evidence="5" type="ORF">F6A08_03830</name>
</gene>
<keyword evidence="2" id="KW-0472">Membrane</keyword>
<feature type="signal peptide" evidence="3">
    <location>
        <begin position="1"/>
        <end position="31"/>
    </location>
</feature>
<evidence type="ECO:0000313" key="5">
    <source>
        <dbReference type="EMBL" id="KAB1866947.1"/>
    </source>
</evidence>
<feature type="domain" description="SpaA-like prealbumin fold" evidence="4">
    <location>
        <begin position="35"/>
        <end position="134"/>
    </location>
</feature>
<feature type="compositionally biased region" description="Gly residues" evidence="1">
    <location>
        <begin position="883"/>
        <end position="893"/>
    </location>
</feature>
<dbReference type="InterPro" id="IPR045826">
    <property type="entry name" value="SpaA_PFL_dom_2"/>
</dbReference>
<keyword evidence="2" id="KW-0812">Transmembrane</keyword>
<evidence type="ECO:0000256" key="3">
    <source>
        <dbReference type="SAM" id="SignalP"/>
    </source>
</evidence>
<dbReference type="Pfam" id="PF19403">
    <property type="entry name" value="SpaA_2"/>
    <property type="match status" value="8"/>
</dbReference>
<sequence>MRHRSSVRAALAAVLMIAAAILVAPATTATAAGEARLSLFKRIENLDTGSSIGDRSLWDVQAVNVATGQTFRGQGLNGIQSTPVPPGTYRISEIVRPDTPGGYRFTEWDCGGSITTAPVRTITLTADQQLTCTVTNEAISPTLTLIKEVVGGSADPSLWLLRADGPSSIQGQGNSADVTARPVRVGRYQLSETGGPSGYVAGEWSCRSTTLAGASAPLPVEAGGWIDVGLDQSVTCTIRNTGSLPQLTLRKQVEGPGGAPVDSAAEWTLSAAGPTPVSGTTGSTEASHVAIAPGTYALSEAGPAGYAAGEWVCVNVATTPATPLPVTAGTITITGAEDVQCSIVNTFSGGWLTLVKEVDGPQPPQAWTLIADSGADHVEGVVGDADVTREPVAAGTYDLTESGPTDGYTTDGWQCSNSTGFVDTVDVAPGEEVTCTIENVSVTSHLTLVKQVQNAGGGALAPGDWTLAATGDVDSFSGPSGSPAVTYAPADPGVYELGETSASADADLYAAGAWSCIDDATGEPEPMPTATSVVIDGTDDSVTCTITNTWTRSTLTLRKRAIAQFGTVPPPSSWTLQAQSGATTITGAAGSPEVTAVSIPGGLTWSLSEVAGPGGFEEVGWSCPGVDPTGRITIPGGRDVVCEVLNNGLPPRITLVKQIDDAAGGTASIGDFEIKTRGPGNAAFAGASGTPAVTGLLTPPGEYVFSEDGPAGYDVSWSCTGTAFDPATETATLGFGDVAVCTALNTAIAPSLSLVKEVEGGEAGPALWTLRADGPSDLEGRGAVDETDVIAGVYTLSETSSAEAATDYGAGDWLCEGPGFPGAGGIRQTGEGTAELTLPLDAAVTCTIVNTFGDAVEPTDPPTPTGPPSPTGPPNPIDPTDPTGGGSGGALPGTGGDGTLALMVGGVALLVVVGGITLIVVSRRRSRAAEERDAE</sequence>
<feature type="domain" description="SpaA-like prealbumin fold" evidence="4">
    <location>
        <begin position="650"/>
        <end position="742"/>
    </location>
</feature>
<proteinExistence type="predicted"/>
<comment type="caution">
    <text evidence="5">The sequence shown here is derived from an EMBL/GenBank/DDBJ whole genome shotgun (WGS) entry which is preliminary data.</text>
</comment>